<evidence type="ECO:0000256" key="1">
    <source>
        <dbReference type="SAM" id="Phobius"/>
    </source>
</evidence>
<dbReference type="Gene3D" id="3.20.20.370">
    <property type="entry name" value="Glycoside hydrolase/deacetylase"/>
    <property type="match status" value="1"/>
</dbReference>
<dbReference type="InterPro" id="IPR011330">
    <property type="entry name" value="Glyco_hydro/deAcase_b/a-brl"/>
</dbReference>
<comment type="caution">
    <text evidence="3">The sequence shown here is derived from an EMBL/GenBank/DDBJ whole genome shotgun (WGS) entry which is preliminary data.</text>
</comment>
<dbReference type="PANTHER" id="PTHR10587">
    <property type="entry name" value="GLYCOSYL TRANSFERASE-RELATED"/>
    <property type="match status" value="1"/>
</dbReference>
<dbReference type="RefSeq" id="WP_110609869.1">
    <property type="nucleotide sequence ID" value="NZ_PDOD01000002.1"/>
</dbReference>
<protein>
    <submittedName>
        <fullName evidence="3">Polysaccharide deacetylase</fullName>
    </submittedName>
</protein>
<keyword evidence="4" id="KW-1185">Reference proteome</keyword>
<dbReference type="AlphaFoldDB" id="A0A323TJP4"/>
<evidence type="ECO:0000313" key="3">
    <source>
        <dbReference type="EMBL" id="PYZ93837.1"/>
    </source>
</evidence>
<organism evidence="3 4">
    <name type="scientific">Salipaludibacillus keqinensis</name>
    <dbReference type="NCBI Taxonomy" id="2045207"/>
    <lineage>
        <taxon>Bacteria</taxon>
        <taxon>Bacillati</taxon>
        <taxon>Bacillota</taxon>
        <taxon>Bacilli</taxon>
        <taxon>Bacillales</taxon>
        <taxon>Bacillaceae</taxon>
    </lineage>
</organism>
<reference evidence="3 4" key="1">
    <citation type="submission" date="2017-10" db="EMBL/GenBank/DDBJ databases">
        <title>Bacillus sp. nov., a halophilic bacterium isolated from a Keqin Lake.</title>
        <authorList>
            <person name="Wang H."/>
        </authorList>
    </citation>
    <scope>NUCLEOTIDE SEQUENCE [LARGE SCALE GENOMIC DNA]</scope>
    <source>
        <strain evidence="3 4">KQ-12</strain>
    </source>
</reference>
<dbReference type="InterPro" id="IPR050248">
    <property type="entry name" value="Polysacc_deacetylase_ArnD"/>
</dbReference>
<dbReference type="EMBL" id="PDOD01000002">
    <property type="protein sequence ID" value="PYZ93837.1"/>
    <property type="molecule type" value="Genomic_DNA"/>
</dbReference>
<keyword evidence="1" id="KW-1133">Transmembrane helix</keyword>
<dbReference type="PANTHER" id="PTHR10587:SF134">
    <property type="entry name" value="SECRETED PROTEIN"/>
    <property type="match status" value="1"/>
</dbReference>
<dbReference type="Proteomes" id="UP000248214">
    <property type="component" value="Unassembled WGS sequence"/>
</dbReference>
<proteinExistence type="predicted"/>
<dbReference type="CDD" id="cd10955">
    <property type="entry name" value="CE4_BH0857_like"/>
    <property type="match status" value="1"/>
</dbReference>
<evidence type="ECO:0000259" key="2">
    <source>
        <dbReference type="PROSITE" id="PS51677"/>
    </source>
</evidence>
<dbReference type="OrthoDB" id="9784220at2"/>
<dbReference type="GO" id="GO:0016810">
    <property type="term" value="F:hydrolase activity, acting on carbon-nitrogen (but not peptide) bonds"/>
    <property type="evidence" value="ECO:0007669"/>
    <property type="project" value="InterPro"/>
</dbReference>
<gene>
    <name evidence="3" type="ORF">CR194_11905</name>
</gene>
<dbReference type="SUPFAM" id="SSF88713">
    <property type="entry name" value="Glycoside hydrolase/deacetylase"/>
    <property type="match status" value="1"/>
</dbReference>
<accession>A0A323TJP4</accession>
<dbReference type="PROSITE" id="PS51677">
    <property type="entry name" value="NODB"/>
    <property type="match status" value="1"/>
</dbReference>
<keyword evidence="1" id="KW-0812">Transmembrane</keyword>
<evidence type="ECO:0000313" key="4">
    <source>
        <dbReference type="Proteomes" id="UP000248214"/>
    </source>
</evidence>
<feature type="transmembrane region" description="Helical" evidence="1">
    <location>
        <begin position="6"/>
        <end position="23"/>
    </location>
</feature>
<keyword evidence="1" id="KW-0472">Membrane</keyword>
<dbReference type="GO" id="GO:0005975">
    <property type="term" value="P:carbohydrate metabolic process"/>
    <property type="evidence" value="ECO:0007669"/>
    <property type="project" value="InterPro"/>
</dbReference>
<dbReference type="Pfam" id="PF01522">
    <property type="entry name" value="Polysacc_deac_1"/>
    <property type="match status" value="1"/>
</dbReference>
<feature type="domain" description="NodB homology" evidence="2">
    <location>
        <begin position="95"/>
        <end position="288"/>
    </location>
</feature>
<sequence>MKPYRFYIIIVLLIMTGASYLIIESANNSESFTIQKTTLEKNKTVISDFALVLDSPSIETKEKQVIEKWKNTSLEQSEWGEAVSGVKNRMDTDDKVIALTFDACGGPYGDDYDEELIHFLRSEQIPATLFFNARWIESNQEIFVDLAEDPLFSVQNHGTEHLPLSVTGNTAWGIQGTFSAEDVVEEVMDNQHLMTELTGESPKYFRSGTAHYDNVAVEIVEDLGLTVVNYDVLGDAGATFSASQVEEALLQSTSGSIPLLHMNQPNSGTAEGVMNAIPLLESQGYTFVRLDGQTLIE</sequence>
<name>A0A323TJP4_9BACI</name>
<dbReference type="InterPro" id="IPR002509">
    <property type="entry name" value="NODB_dom"/>
</dbReference>